<dbReference type="PANTHER" id="PTHR19143">
    <property type="entry name" value="FIBRINOGEN/TENASCIN/ANGIOPOEITIN"/>
    <property type="match status" value="1"/>
</dbReference>
<dbReference type="SMART" id="SM00186">
    <property type="entry name" value="FBG"/>
    <property type="match status" value="1"/>
</dbReference>
<evidence type="ECO:0000313" key="4">
    <source>
        <dbReference type="EnsemblMetazoa" id="ADAC003293-PA"/>
    </source>
</evidence>
<name>W5JQD5_ANODA</name>
<reference evidence="3" key="2">
    <citation type="submission" date="2010-05" db="EMBL/GenBank/DDBJ databases">
        <authorList>
            <person name="Almeida L.G."/>
            <person name="Nicolas M.F."/>
            <person name="Souza R.C."/>
            <person name="Vasconcelos A.T.R."/>
        </authorList>
    </citation>
    <scope>NUCLEOTIDE SEQUENCE</scope>
</reference>
<dbReference type="InterPro" id="IPR014716">
    <property type="entry name" value="Fibrinogen_a/b/g_C_1"/>
</dbReference>
<dbReference type="PANTHER" id="PTHR19143:SF327">
    <property type="entry name" value="FI21813P1-RELATED"/>
    <property type="match status" value="1"/>
</dbReference>
<sequence>MKLDVYFILFCATLCSASHSKRNTITAEPEPYGILGFGLELLLTKLENIHLELRNEIHKHHATHMAALHKIEEHLATQSVACGTAKEKQSTYAVSNQLSVTPTLSPSKSKYPSYSSCKNGPTMTSGTYQIRVTNDSEPIKVFCEQEKFGGGWIVIQHRFDGSINFNRNWSEYRDGFGDLEKEFWLGLENMHQITMARAHEIIFEMKDFSGTYKYARYNAFKIGSESEQYRLNVLGTYSGTAGDSMSYNKGMKFTTKDRDNDLIADTQCAHYTAGAWWHNSCTYVNFNGLYINANNSTSILWFKFKDNQQGLSFSRMMIRELEEGF</sequence>
<dbReference type="SUPFAM" id="SSF56496">
    <property type="entry name" value="Fibrinogen C-terminal domain-like"/>
    <property type="match status" value="1"/>
</dbReference>
<dbReference type="InterPro" id="IPR002181">
    <property type="entry name" value="Fibrinogen_a/b/g_C_dom"/>
</dbReference>
<proteinExistence type="predicted"/>
<dbReference type="EnsemblMetazoa" id="ADAC003293-RA">
    <property type="protein sequence ID" value="ADAC003293-PA"/>
    <property type="gene ID" value="ADAC003293"/>
</dbReference>
<keyword evidence="5" id="KW-1185">Reference proteome</keyword>
<organism evidence="3">
    <name type="scientific">Anopheles darlingi</name>
    <name type="common">Mosquito</name>
    <dbReference type="NCBI Taxonomy" id="43151"/>
    <lineage>
        <taxon>Eukaryota</taxon>
        <taxon>Metazoa</taxon>
        <taxon>Ecdysozoa</taxon>
        <taxon>Arthropoda</taxon>
        <taxon>Hexapoda</taxon>
        <taxon>Insecta</taxon>
        <taxon>Pterygota</taxon>
        <taxon>Neoptera</taxon>
        <taxon>Endopterygota</taxon>
        <taxon>Diptera</taxon>
        <taxon>Nematocera</taxon>
        <taxon>Culicoidea</taxon>
        <taxon>Culicidae</taxon>
        <taxon>Anophelinae</taxon>
        <taxon>Anopheles</taxon>
    </lineage>
</organism>
<dbReference type="PROSITE" id="PS51406">
    <property type="entry name" value="FIBRINOGEN_C_2"/>
    <property type="match status" value="1"/>
</dbReference>
<gene>
    <name evidence="3" type="ORF">AND_003293</name>
</gene>
<reference evidence="4" key="4">
    <citation type="submission" date="2015-06" db="UniProtKB">
        <authorList>
            <consortium name="EnsemblMetazoa"/>
        </authorList>
    </citation>
    <scope>IDENTIFICATION</scope>
</reference>
<feature type="signal peptide" evidence="1">
    <location>
        <begin position="1"/>
        <end position="20"/>
    </location>
</feature>
<dbReference type="STRING" id="43151.W5JQD5"/>
<dbReference type="VEuPathDB" id="VectorBase:ADAR2_007889"/>
<dbReference type="Pfam" id="PF00147">
    <property type="entry name" value="Fibrinogen_C"/>
    <property type="match status" value="1"/>
</dbReference>
<protein>
    <recommendedName>
        <fullName evidence="2">Fibrinogen C-terminal domain-containing protein</fullName>
    </recommendedName>
</protein>
<dbReference type="CDD" id="cd00087">
    <property type="entry name" value="FReD"/>
    <property type="match status" value="1"/>
</dbReference>
<feature type="chain" id="PRO_5010155805" description="Fibrinogen C-terminal domain-containing protein" evidence="1">
    <location>
        <begin position="21"/>
        <end position="325"/>
    </location>
</feature>
<accession>W5JQD5</accession>
<evidence type="ECO:0000313" key="5">
    <source>
        <dbReference type="Proteomes" id="UP000000673"/>
    </source>
</evidence>
<dbReference type="Gene3D" id="3.90.215.10">
    <property type="entry name" value="Gamma Fibrinogen, chain A, domain 1"/>
    <property type="match status" value="1"/>
</dbReference>
<evidence type="ECO:0000313" key="3">
    <source>
        <dbReference type="EMBL" id="ETN64949.1"/>
    </source>
</evidence>
<dbReference type="VEuPathDB" id="VectorBase:ADAC003293"/>
<feature type="domain" description="Fibrinogen C-terminal" evidence="2">
    <location>
        <begin position="108"/>
        <end position="322"/>
    </location>
</feature>
<dbReference type="InterPro" id="IPR050373">
    <property type="entry name" value="Fibrinogen_C-term_domain"/>
</dbReference>
<evidence type="ECO:0000259" key="2">
    <source>
        <dbReference type="PROSITE" id="PS51406"/>
    </source>
</evidence>
<dbReference type="InterPro" id="IPR036056">
    <property type="entry name" value="Fibrinogen-like_C"/>
</dbReference>
<dbReference type="HOGENOM" id="CLU_038628_1_0_1"/>
<dbReference type="FunCoup" id="W5JQD5">
    <property type="interactions" value="22"/>
</dbReference>
<reference evidence="3 5" key="1">
    <citation type="journal article" date="2010" name="BMC Genomics">
        <title>Combination of measures distinguishes pre-miRNAs from other stem-loops in the genome of the newly sequenced Anopheles darlingi.</title>
        <authorList>
            <person name="Mendes N.D."/>
            <person name="Freitas A.T."/>
            <person name="Vasconcelos A.T."/>
            <person name="Sagot M.F."/>
        </authorList>
    </citation>
    <scope>NUCLEOTIDE SEQUENCE</scope>
</reference>
<keyword evidence="1" id="KW-0732">Signal</keyword>
<dbReference type="EMBL" id="ADMH02000829">
    <property type="protein sequence ID" value="ETN64949.1"/>
    <property type="molecule type" value="Genomic_DNA"/>
</dbReference>
<dbReference type="OMA" id="NCAVTHE"/>
<dbReference type="AlphaFoldDB" id="W5JQD5"/>
<dbReference type="eggNOG" id="KOG2579">
    <property type="taxonomic scope" value="Eukaryota"/>
</dbReference>
<evidence type="ECO:0000256" key="1">
    <source>
        <dbReference type="SAM" id="SignalP"/>
    </source>
</evidence>
<dbReference type="NCBIfam" id="NF040941">
    <property type="entry name" value="GGGWT_bact"/>
    <property type="match status" value="1"/>
</dbReference>
<dbReference type="GO" id="GO:0005615">
    <property type="term" value="C:extracellular space"/>
    <property type="evidence" value="ECO:0007669"/>
    <property type="project" value="TreeGrafter"/>
</dbReference>
<dbReference type="Proteomes" id="UP000000673">
    <property type="component" value="Unassembled WGS sequence"/>
</dbReference>
<reference evidence="3" key="3">
    <citation type="journal article" date="2013" name="Nucleic Acids Res.">
        <title>The genome of Anopheles darlingi, the main neotropical malaria vector.</title>
        <authorList>
            <person name="Marinotti O."/>
            <person name="Cerqueira G.C."/>
            <person name="de Almeida L.G."/>
            <person name="Ferro M.I."/>
            <person name="Loreto E.L."/>
            <person name="Zaha A."/>
            <person name="Teixeira S.M."/>
            <person name="Wespiser A.R."/>
            <person name="Almeida E Silva A."/>
            <person name="Schlindwein A.D."/>
            <person name="Pacheco A.C."/>
            <person name="Silva A.L."/>
            <person name="Graveley B.R."/>
            <person name="Walenz B.P."/>
            <person name="Lima Bde A."/>
            <person name="Ribeiro C.A."/>
            <person name="Nunes-Silva C.G."/>
            <person name="de Carvalho C.R."/>
            <person name="Soares C.M."/>
            <person name="de Menezes C.B."/>
            <person name="Matiolli C."/>
            <person name="Caffrey D."/>
            <person name="Araujo D.A."/>
            <person name="de Oliveira D.M."/>
            <person name="Golenbock D."/>
            <person name="Grisard E.C."/>
            <person name="Fantinatti-Garboggini F."/>
            <person name="de Carvalho F.M."/>
            <person name="Barcellos F.G."/>
            <person name="Prosdocimi F."/>
            <person name="May G."/>
            <person name="Azevedo Junior G.M."/>
            <person name="Guimaraes G.M."/>
            <person name="Goldman G.H."/>
            <person name="Padilha I.Q."/>
            <person name="Batista Jda S."/>
            <person name="Ferro J.A."/>
            <person name="Ribeiro J.M."/>
            <person name="Fietto J.L."/>
            <person name="Dabbas K.M."/>
            <person name="Cerdeira L."/>
            <person name="Agnez-Lima L.F."/>
            <person name="Brocchi M."/>
            <person name="de Carvalho M.O."/>
            <person name="Teixeira Mde M."/>
            <person name="Diniz Maia Mde M."/>
            <person name="Goldman M.H."/>
            <person name="Cruz Schneider M.P."/>
            <person name="Felipe M.S."/>
            <person name="Hungria M."/>
            <person name="Nicolas M.F."/>
            <person name="Pereira M."/>
            <person name="Montes M.A."/>
            <person name="Cantao M.E."/>
            <person name="Vincentz M."/>
            <person name="Rafael M.S."/>
            <person name="Silverman N."/>
            <person name="Stoco P.H."/>
            <person name="Souza R.C."/>
            <person name="Vicentini R."/>
            <person name="Gazzinelli R.T."/>
            <person name="Neves Rde O."/>
            <person name="Silva R."/>
            <person name="Astolfi-Filho S."/>
            <person name="Maciel T.E."/>
            <person name="Urmenyi T.P."/>
            <person name="Tadei W.P."/>
            <person name="Camargo E.P."/>
            <person name="de Vasconcelos A.T."/>
        </authorList>
    </citation>
    <scope>NUCLEOTIDE SEQUENCE</scope>
</reference>